<dbReference type="RefSeq" id="WP_098510996.1">
    <property type="nucleotide sequence ID" value="NZ_JBIAKZ010000022.1"/>
</dbReference>
<keyword evidence="2" id="KW-1185">Reference proteome</keyword>
<name>A0A2A9F777_9PSEU</name>
<evidence type="ECO:0000313" key="2">
    <source>
        <dbReference type="Proteomes" id="UP000243542"/>
    </source>
</evidence>
<gene>
    <name evidence="1" type="ORF">ATK36_2039</name>
</gene>
<evidence type="ECO:0008006" key="3">
    <source>
        <dbReference type="Google" id="ProtNLM"/>
    </source>
</evidence>
<protein>
    <recommendedName>
        <fullName evidence="3">Immunity protein 50 of polymorphic toxin system</fullName>
    </recommendedName>
</protein>
<dbReference type="Proteomes" id="UP000243542">
    <property type="component" value="Unassembled WGS sequence"/>
</dbReference>
<sequence length="145" mass="15711">MDVRYDGLQPLSELGQTDVVLDGWGSVDLRNGAHVDRLGLVVGSRSIDLEVEFGLENGSGEARLTLLFSDVSVFSLEPELPLEVDPAYGHALLTELRAWRDTRPGFERRAGFSLGTTLMSLDFYATGLSATVRPLDGERGIETGG</sequence>
<dbReference type="AlphaFoldDB" id="A0A2A9F777"/>
<organism evidence="1 2">
    <name type="scientific">Amycolatopsis sulphurea</name>
    <dbReference type="NCBI Taxonomy" id="76022"/>
    <lineage>
        <taxon>Bacteria</taxon>
        <taxon>Bacillati</taxon>
        <taxon>Actinomycetota</taxon>
        <taxon>Actinomycetes</taxon>
        <taxon>Pseudonocardiales</taxon>
        <taxon>Pseudonocardiaceae</taxon>
        <taxon>Amycolatopsis</taxon>
    </lineage>
</organism>
<dbReference type="EMBL" id="PDJK01000002">
    <property type="protein sequence ID" value="PFG47028.1"/>
    <property type="molecule type" value="Genomic_DNA"/>
</dbReference>
<proteinExistence type="predicted"/>
<reference evidence="1 2" key="1">
    <citation type="submission" date="2017-10" db="EMBL/GenBank/DDBJ databases">
        <title>Sequencing the genomes of 1000 actinobacteria strains.</title>
        <authorList>
            <person name="Klenk H.-P."/>
        </authorList>
    </citation>
    <scope>NUCLEOTIDE SEQUENCE [LARGE SCALE GENOMIC DNA]</scope>
    <source>
        <strain evidence="1 2">DSM 46092</strain>
    </source>
</reference>
<comment type="caution">
    <text evidence="1">The sequence shown here is derived from an EMBL/GenBank/DDBJ whole genome shotgun (WGS) entry which is preliminary data.</text>
</comment>
<evidence type="ECO:0000313" key="1">
    <source>
        <dbReference type="EMBL" id="PFG47028.1"/>
    </source>
</evidence>
<accession>A0A2A9F777</accession>